<proteinExistence type="predicted"/>
<protein>
    <submittedName>
        <fullName evidence="1">Uncharacterized protein</fullName>
    </submittedName>
</protein>
<organism evidence="1">
    <name type="scientific">Myoviridae sp. ctcyQ27</name>
    <dbReference type="NCBI Taxonomy" id="2825139"/>
    <lineage>
        <taxon>Viruses</taxon>
        <taxon>Duplodnaviria</taxon>
        <taxon>Heunggongvirae</taxon>
        <taxon>Uroviricota</taxon>
        <taxon>Caudoviricetes</taxon>
    </lineage>
</organism>
<sequence length="119" mass="12996">MQEIKLCKRILKDEYGEPDVEIKTYCGKEVSANALEVEAGTTGYKGGDSGNGCRAYFRIENFANSDLRVNAYNRGSDLVGIEVTTGGDTELYTLIEALKFIVNVLENGETGANDKFIGK</sequence>
<accession>A0A8S5UFM4</accession>
<name>A0A8S5UFM4_9CAUD</name>
<dbReference type="EMBL" id="BK016080">
    <property type="protein sequence ID" value="DAF93202.1"/>
    <property type="molecule type" value="Genomic_DNA"/>
</dbReference>
<evidence type="ECO:0000313" key="1">
    <source>
        <dbReference type="EMBL" id="DAF93202.1"/>
    </source>
</evidence>
<reference evidence="1" key="1">
    <citation type="journal article" date="2021" name="Proc. Natl. Acad. Sci. U.S.A.">
        <title>A Catalog of Tens of Thousands of Viruses from Human Metagenomes Reveals Hidden Associations with Chronic Diseases.</title>
        <authorList>
            <person name="Tisza M.J."/>
            <person name="Buck C.B."/>
        </authorList>
    </citation>
    <scope>NUCLEOTIDE SEQUENCE</scope>
    <source>
        <strain evidence="1">CtcyQ27</strain>
    </source>
</reference>